<feature type="non-terminal residue" evidence="3">
    <location>
        <position position="1"/>
    </location>
</feature>
<sequence>TKESAGKEDDEEEKAQSGIDKPPLQQDIIFIPNASCSSKEFQALWKTLAQTAYEETPLSSSSINPEVFKSNIINEQFSVIACSSAKGGSSGDIDSVRLFIYGKATNGSEYLSEVKASLSSGKIMCNVKSTEKIDQGFSTTFALMILGALM</sequence>
<dbReference type="Pfam" id="PF09066">
    <property type="entry name" value="B2-adapt-app_C"/>
    <property type="match status" value="1"/>
</dbReference>
<dbReference type="GO" id="GO:0030131">
    <property type="term" value="C:clathrin adaptor complex"/>
    <property type="evidence" value="ECO:0007669"/>
    <property type="project" value="InterPro"/>
</dbReference>
<evidence type="ECO:0000256" key="1">
    <source>
        <dbReference type="SAM" id="MobiDB-lite"/>
    </source>
</evidence>
<accession>A0A5J4TFB7</accession>
<dbReference type="GO" id="GO:0006886">
    <property type="term" value="P:intracellular protein transport"/>
    <property type="evidence" value="ECO:0007669"/>
    <property type="project" value="InterPro"/>
</dbReference>
<organism evidence="3 4">
    <name type="scientific">Streblomastix strix</name>
    <dbReference type="NCBI Taxonomy" id="222440"/>
    <lineage>
        <taxon>Eukaryota</taxon>
        <taxon>Metamonada</taxon>
        <taxon>Preaxostyla</taxon>
        <taxon>Oxymonadida</taxon>
        <taxon>Streblomastigidae</taxon>
        <taxon>Streblomastix</taxon>
    </lineage>
</organism>
<protein>
    <recommendedName>
        <fullName evidence="2">Beta-adaptin appendage C-terminal subdomain domain-containing protein</fullName>
    </recommendedName>
</protein>
<evidence type="ECO:0000313" key="3">
    <source>
        <dbReference type="EMBL" id="KAA6356612.1"/>
    </source>
</evidence>
<dbReference type="GO" id="GO:0016192">
    <property type="term" value="P:vesicle-mediated transport"/>
    <property type="evidence" value="ECO:0007669"/>
    <property type="project" value="InterPro"/>
</dbReference>
<dbReference type="Gene3D" id="3.30.310.10">
    <property type="entry name" value="TATA-Binding Protein"/>
    <property type="match status" value="1"/>
</dbReference>
<evidence type="ECO:0000259" key="2">
    <source>
        <dbReference type="Pfam" id="PF09066"/>
    </source>
</evidence>
<gene>
    <name evidence="3" type="ORF">EZS28_047861</name>
</gene>
<name>A0A5J4TFB7_9EUKA</name>
<evidence type="ECO:0000313" key="4">
    <source>
        <dbReference type="Proteomes" id="UP000324800"/>
    </source>
</evidence>
<dbReference type="InterPro" id="IPR015151">
    <property type="entry name" value="B-adaptin_app_sub_C"/>
</dbReference>
<comment type="caution">
    <text evidence="3">The sequence shown here is derived from an EMBL/GenBank/DDBJ whole genome shotgun (WGS) entry which is preliminary data.</text>
</comment>
<dbReference type="AlphaFoldDB" id="A0A5J4TFB7"/>
<feature type="region of interest" description="Disordered" evidence="1">
    <location>
        <begin position="1"/>
        <end position="24"/>
    </location>
</feature>
<dbReference type="Proteomes" id="UP000324800">
    <property type="component" value="Unassembled WGS sequence"/>
</dbReference>
<reference evidence="3 4" key="1">
    <citation type="submission" date="2019-03" db="EMBL/GenBank/DDBJ databases">
        <title>Single cell metagenomics reveals metabolic interactions within the superorganism composed of flagellate Streblomastix strix and complex community of Bacteroidetes bacteria on its surface.</title>
        <authorList>
            <person name="Treitli S.C."/>
            <person name="Kolisko M."/>
            <person name="Husnik F."/>
            <person name="Keeling P."/>
            <person name="Hampl V."/>
        </authorList>
    </citation>
    <scope>NUCLEOTIDE SEQUENCE [LARGE SCALE GENOMIC DNA]</scope>
    <source>
        <strain evidence="3">ST1C</strain>
    </source>
</reference>
<feature type="domain" description="Beta-adaptin appendage C-terminal subdomain" evidence="2">
    <location>
        <begin position="32"/>
        <end position="141"/>
    </location>
</feature>
<dbReference type="EMBL" id="SNRW01032691">
    <property type="protein sequence ID" value="KAA6356612.1"/>
    <property type="molecule type" value="Genomic_DNA"/>
</dbReference>
<dbReference type="InterPro" id="IPR012295">
    <property type="entry name" value="TBP_dom_sf"/>
</dbReference>
<proteinExistence type="predicted"/>